<accession>A0A6V7H266</accession>
<organism evidence="1 2">
    <name type="scientific">Heterotrigona itama</name>
    <dbReference type="NCBI Taxonomy" id="395501"/>
    <lineage>
        <taxon>Eukaryota</taxon>
        <taxon>Metazoa</taxon>
        <taxon>Ecdysozoa</taxon>
        <taxon>Arthropoda</taxon>
        <taxon>Hexapoda</taxon>
        <taxon>Insecta</taxon>
        <taxon>Pterygota</taxon>
        <taxon>Neoptera</taxon>
        <taxon>Endopterygota</taxon>
        <taxon>Hymenoptera</taxon>
        <taxon>Apocrita</taxon>
        <taxon>Aculeata</taxon>
        <taxon>Apoidea</taxon>
        <taxon>Anthophila</taxon>
        <taxon>Apidae</taxon>
        <taxon>Heterotrigona</taxon>
    </lineage>
</organism>
<dbReference type="OrthoDB" id="6779578at2759"/>
<proteinExistence type="predicted"/>
<evidence type="ECO:0000313" key="1">
    <source>
        <dbReference type="EMBL" id="CAD1473135.1"/>
    </source>
</evidence>
<keyword evidence="2" id="KW-1185">Reference proteome</keyword>
<name>A0A6V7H266_9HYME</name>
<dbReference type="AlphaFoldDB" id="A0A6V7H266"/>
<reference evidence="1" key="1">
    <citation type="submission" date="2020-07" db="EMBL/GenBank/DDBJ databases">
        <authorList>
            <person name="Nazaruddin N."/>
        </authorList>
    </citation>
    <scope>NUCLEOTIDE SEQUENCE</scope>
</reference>
<comment type="caution">
    <text evidence="1">The sequence shown here is derived from an EMBL/GenBank/DDBJ whole genome shotgun (WGS) entry which is preliminary data.</text>
</comment>
<gene>
    <name evidence="1" type="ORF">MHI_LOCUS355232</name>
</gene>
<protein>
    <submittedName>
        <fullName evidence="1">Uncharacterized protein</fullName>
    </submittedName>
</protein>
<dbReference type="Proteomes" id="UP000752696">
    <property type="component" value="Unassembled WGS sequence"/>
</dbReference>
<sequence length="351" mass="38931">MSSLLPPGGCGLSLLADTSDVAGVAHAFKILNADDPAVAGFVRSTLENAVRLKMRCTPNEGDIAWHLLVSLEGKLSLSTNRTSAALRRFGFCWRWYPARCMLSPEYPAGGVLIITPNAKRQIIGRMKAAASEHYMSALIANLEQDKEFDATSRHGKSNRFILTGQYLRFADWRFVHLAHFDVLPINGVPRWGEGNQRCLRCRYQLEMLPHMLCLCGPQAAVTPFSRGLKRPPGYPRNRELTQLRALRPDIVIPGPSRTIVVIDVTVFFEYKFDSLENAGIEKIHIYQPGTSLTLTALPWAPDTLTTTLSPLCCNSDESMHVLGDHRVVLGRARRAHLVHPAVPRDEVNSAG</sequence>
<evidence type="ECO:0000313" key="2">
    <source>
        <dbReference type="Proteomes" id="UP000752696"/>
    </source>
</evidence>
<dbReference type="EMBL" id="CAJDYZ010006193">
    <property type="protein sequence ID" value="CAD1473135.1"/>
    <property type="molecule type" value="Genomic_DNA"/>
</dbReference>